<keyword evidence="1" id="KW-0378">Hydrolase</keyword>
<dbReference type="Pfam" id="PF05990">
    <property type="entry name" value="DUF900"/>
    <property type="match status" value="1"/>
</dbReference>
<comment type="caution">
    <text evidence="1">The sequence shown here is derived from an EMBL/GenBank/DDBJ whole genome shotgun (WGS) entry which is preliminary data.</text>
</comment>
<keyword evidence="2" id="KW-1185">Reference proteome</keyword>
<organism evidence="1 2">
    <name type="scientific">Neoaquamicrobium microcysteis</name>
    <dbReference type="NCBI Taxonomy" id="2682781"/>
    <lineage>
        <taxon>Bacteria</taxon>
        <taxon>Pseudomonadati</taxon>
        <taxon>Pseudomonadota</taxon>
        <taxon>Alphaproteobacteria</taxon>
        <taxon>Hyphomicrobiales</taxon>
        <taxon>Phyllobacteriaceae</taxon>
        <taxon>Neoaquamicrobium</taxon>
    </lineage>
</organism>
<reference evidence="1 2" key="1">
    <citation type="submission" date="2019-08" db="EMBL/GenBank/DDBJ databases">
        <authorList>
            <person name="Seo Y.L."/>
        </authorList>
    </citation>
    <scope>NUCLEOTIDE SEQUENCE [LARGE SCALE GENOMIC DNA]</scope>
    <source>
        <strain evidence="1 2">MaA-C15</strain>
    </source>
</reference>
<dbReference type="InterPro" id="IPR010297">
    <property type="entry name" value="DUF900_hydrolase"/>
</dbReference>
<protein>
    <submittedName>
        <fullName evidence="1">Alpha/beta hydrolase</fullName>
    </submittedName>
</protein>
<accession>A0A5D4GZ48</accession>
<dbReference type="GO" id="GO:0016787">
    <property type="term" value="F:hydrolase activity"/>
    <property type="evidence" value="ECO:0007669"/>
    <property type="project" value="UniProtKB-KW"/>
</dbReference>
<evidence type="ECO:0000313" key="2">
    <source>
        <dbReference type="Proteomes" id="UP000323258"/>
    </source>
</evidence>
<dbReference type="EMBL" id="VSZS01000059">
    <property type="protein sequence ID" value="TYR33577.1"/>
    <property type="molecule type" value="Genomic_DNA"/>
</dbReference>
<dbReference type="Proteomes" id="UP000323258">
    <property type="component" value="Unassembled WGS sequence"/>
</dbReference>
<dbReference type="AlphaFoldDB" id="A0A5D4GZ48"/>
<sequence>MAAMNVDRIDGLDVGIFVHGYNYNFQQSLFRLAQMQADSGIDAVPILFAWQSEATITGYVSDRDSVTYSRDYLVELLAGLFGSRRHVSGRARMLIQNPADPFAMSDLQAGIACR</sequence>
<dbReference type="OrthoDB" id="9797755at2"/>
<reference evidence="1 2" key="2">
    <citation type="submission" date="2019-09" db="EMBL/GenBank/DDBJ databases">
        <title>Mesorhizobium sp. MaA-C15 isolated from Microcystis aeruginosa.</title>
        <authorList>
            <person name="Jeong S.E."/>
            <person name="Jin H.M."/>
            <person name="Jeon C.O."/>
        </authorList>
    </citation>
    <scope>NUCLEOTIDE SEQUENCE [LARGE SCALE GENOMIC DNA]</scope>
    <source>
        <strain evidence="1 2">MaA-C15</strain>
    </source>
</reference>
<name>A0A5D4GZ48_9HYPH</name>
<evidence type="ECO:0000313" key="1">
    <source>
        <dbReference type="EMBL" id="TYR33577.1"/>
    </source>
</evidence>
<gene>
    <name evidence="1" type="ORF">FY036_08115</name>
</gene>
<proteinExistence type="predicted"/>